<name>A0A1Y6C040_9NEIS</name>
<accession>A0A1Y6C040</accession>
<keyword evidence="1" id="KW-0472">Membrane</keyword>
<evidence type="ECO:0008006" key="4">
    <source>
        <dbReference type="Google" id="ProtNLM"/>
    </source>
</evidence>
<evidence type="ECO:0000313" key="3">
    <source>
        <dbReference type="Proteomes" id="UP000192920"/>
    </source>
</evidence>
<protein>
    <recommendedName>
        <fullName evidence="4">DUF3311 domain-containing protein</fullName>
    </recommendedName>
</protein>
<keyword evidence="3" id="KW-1185">Reference proteome</keyword>
<keyword evidence="1" id="KW-0812">Transmembrane</keyword>
<dbReference type="Proteomes" id="UP000192920">
    <property type="component" value="Unassembled WGS sequence"/>
</dbReference>
<dbReference type="EMBL" id="FXAG01000012">
    <property type="protein sequence ID" value="SMF29564.1"/>
    <property type="molecule type" value="Genomic_DNA"/>
</dbReference>
<gene>
    <name evidence="2" type="ORF">SAMN02745746_02411</name>
</gene>
<reference evidence="3" key="1">
    <citation type="submission" date="2017-04" db="EMBL/GenBank/DDBJ databases">
        <authorList>
            <person name="Varghese N."/>
            <person name="Submissions S."/>
        </authorList>
    </citation>
    <scope>NUCLEOTIDE SEQUENCE [LARGE SCALE GENOMIC DNA]</scope>
    <source>
        <strain evidence="3">DSM 22618</strain>
    </source>
</reference>
<dbReference type="RefSeq" id="WP_085276651.1">
    <property type="nucleotide sequence ID" value="NZ_FXAG01000012.1"/>
</dbReference>
<proteinExistence type="predicted"/>
<evidence type="ECO:0000256" key="1">
    <source>
        <dbReference type="SAM" id="Phobius"/>
    </source>
</evidence>
<sequence>MQGSILRGPRLVALFLAGCLLFNYPVLALFDRPVELFGLPLLFVYLFAAWFGLIALMAWIIERRRD</sequence>
<organism evidence="2 3">
    <name type="scientific">Pseudogulbenkiania subflava DSM 22618</name>
    <dbReference type="NCBI Taxonomy" id="1123014"/>
    <lineage>
        <taxon>Bacteria</taxon>
        <taxon>Pseudomonadati</taxon>
        <taxon>Pseudomonadota</taxon>
        <taxon>Betaproteobacteria</taxon>
        <taxon>Neisseriales</taxon>
        <taxon>Chromobacteriaceae</taxon>
        <taxon>Pseudogulbenkiania</taxon>
    </lineage>
</organism>
<keyword evidence="1" id="KW-1133">Transmembrane helix</keyword>
<dbReference type="AlphaFoldDB" id="A0A1Y6C040"/>
<feature type="transmembrane region" description="Helical" evidence="1">
    <location>
        <begin position="38"/>
        <end position="61"/>
    </location>
</feature>
<evidence type="ECO:0000313" key="2">
    <source>
        <dbReference type="EMBL" id="SMF29564.1"/>
    </source>
</evidence>
<dbReference type="STRING" id="1123014.SAMN02745746_02411"/>